<name>A0A8S4Q2L1_OWEFU</name>
<feature type="non-terminal residue" evidence="6">
    <location>
        <position position="1"/>
    </location>
</feature>
<dbReference type="GO" id="GO:0005201">
    <property type="term" value="F:extracellular matrix structural constituent"/>
    <property type="evidence" value="ECO:0007669"/>
    <property type="project" value="TreeGrafter"/>
</dbReference>
<dbReference type="InterPro" id="IPR036056">
    <property type="entry name" value="Fibrinogen-like_C"/>
</dbReference>
<dbReference type="Proteomes" id="UP000749559">
    <property type="component" value="Unassembled WGS sequence"/>
</dbReference>
<evidence type="ECO:0000313" key="6">
    <source>
        <dbReference type="EMBL" id="CAH1800989.1"/>
    </source>
</evidence>
<accession>A0A8S4Q2L1</accession>
<keyword evidence="3" id="KW-1015">Disulfide bond</keyword>
<keyword evidence="4" id="KW-0325">Glycoprotein</keyword>
<dbReference type="GO" id="GO:0034116">
    <property type="term" value="P:positive regulation of heterotypic cell-cell adhesion"/>
    <property type="evidence" value="ECO:0007669"/>
    <property type="project" value="TreeGrafter"/>
</dbReference>
<dbReference type="PROSITE" id="PS51406">
    <property type="entry name" value="FIBRINOGEN_C_2"/>
    <property type="match status" value="1"/>
</dbReference>
<dbReference type="Pfam" id="PF00147">
    <property type="entry name" value="Fibrinogen_C"/>
    <property type="match status" value="1"/>
</dbReference>
<keyword evidence="2" id="KW-0964">Secreted</keyword>
<keyword evidence="7" id="KW-1185">Reference proteome</keyword>
<dbReference type="OrthoDB" id="7940501at2759"/>
<feature type="non-terminal residue" evidence="6">
    <location>
        <position position="286"/>
    </location>
</feature>
<dbReference type="AlphaFoldDB" id="A0A8S4Q2L1"/>
<organism evidence="6 7">
    <name type="scientific">Owenia fusiformis</name>
    <name type="common">Polychaete worm</name>
    <dbReference type="NCBI Taxonomy" id="6347"/>
    <lineage>
        <taxon>Eukaryota</taxon>
        <taxon>Metazoa</taxon>
        <taxon>Spiralia</taxon>
        <taxon>Lophotrochozoa</taxon>
        <taxon>Annelida</taxon>
        <taxon>Polychaeta</taxon>
        <taxon>Sedentaria</taxon>
        <taxon>Canalipalpata</taxon>
        <taxon>Sabellida</taxon>
        <taxon>Oweniida</taxon>
        <taxon>Oweniidae</taxon>
        <taxon>Owenia</taxon>
    </lineage>
</organism>
<feature type="domain" description="Fibrinogen C-terminal" evidence="5">
    <location>
        <begin position="80"/>
        <end position="286"/>
    </location>
</feature>
<dbReference type="SMART" id="SM00186">
    <property type="entry name" value="FBG"/>
    <property type="match status" value="1"/>
</dbReference>
<dbReference type="GO" id="GO:0005577">
    <property type="term" value="C:fibrinogen complex"/>
    <property type="evidence" value="ECO:0007669"/>
    <property type="project" value="TreeGrafter"/>
</dbReference>
<protein>
    <recommendedName>
        <fullName evidence="5">Fibrinogen C-terminal domain-containing protein</fullName>
    </recommendedName>
</protein>
<dbReference type="GO" id="GO:0030674">
    <property type="term" value="F:protein-macromolecule adaptor activity"/>
    <property type="evidence" value="ECO:0007669"/>
    <property type="project" value="TreeGrafter"/>
</dbReference>
<dbReference type="InterPro" id="IPR002181">
    <property type="entry name" value="Fibrinogen_a/b/g_C_dom"/>
</dbReference>
<comment type="caution">
    <text evidence="6">The sequence shown here is derived from an EMBL/GenBank/DDBJ whole genome shotgun (WGS) entry which is preliminary data.</text>
</comment>
<dbReference type="InterPro" id="IPR014716">
    <property type="entry name" value="Fibrinogen_a/b/g_C_1"/>
</dbReference>
<dbReference type="NCBIfam" id="NF040941">
    <property type="entry name" value="GGGWT_bact"/>
    <property type="match status" value="1"/>
</dbReference>
<dbReference type="EMBL" id="CAIIXF020000012">
    <property type="protein sequence ID" value="CAH1800989.1"/>
    <property type="molecule type" value="Genomic_DNA"/>
</dbReference>
<dbReference type="InterPro" id="IPR037579">
    <property type="entry name" value="FIB_ANG-like"/>
</dbReference>
<reference evidence="6" key="1">
    <citation type="submission" date="2022-03" db="EMBL/GenBank/DDBJ databases">
        <authorList>
            <person name="Martin C."/>
        </authorList>
    </citation>
    <scope>NUCLEOTIDE SEQUENCE</scope>
</reference>
<sequence>SKINGHTFQLFTKTRCDADNFLATLSNIRSQTICLGECASFTECTGVNYEEKSSTCELISSNEMTCSFSANTYWSHAHLNCNYQYNRDCQTLHENDCWQNGVYEIEPDSSQSTFDVYCDMQDGGWTVIQRRYDGSVEFHNQNWTEYKDGFGDVSAEHWLGNDLIHLITNSANYEIKFDLMTPDNVWHYATYSNFSIQNEAANYQLSIGPFKSGTVEDVIVNNTKANKRLNGMKFSTRDRDNDLQELESCARTESHNGGGWWYNSCTGVCPNCKYSMDGVYHGLDLG</sequence>
<dbReference type="SUPFAM" id="SSF56496">
    <property type="entry name" value="Fibrinogen C-terminal domain-like"/>
    <property type="match status" value="1"/>
</dbReference>
<proteinExistence type="predicted"/>
<evidence type="ECO:0000256" key="4">
    <source>
        <dbReference type="ARBA" id="ARBA00023180"/>
    </source>
</evidence>
<evidence type="ECO:0000313" key="7">
    <source>
        <dbReference type="Proteomes" id="UP000749559"/>
    </source>
</evidence>
<evidence type="ECO:0000259" key="5">
    <source>
        <dbReference type="PROSITE" id="PS51406"/>
    </source>
</evidence>
<evidence type="ECO:0000256" key="2">
    <source>
        <dbReference type="ARBA" id="ARBA00022525"/>
    </source>
</evidence>
<dbReference type="CDD" id="cd00087">
    <property type="entry name" value="FReD"/>
    <property type="match status" value="1"/>
</dbReference>
<comment type="subcellular location">
    <subcellularLocation>
        <location evidence="1">Secreted</location>
    </subcellularLocation>
</comment>
<dbReference type="Gene3D" id="3.90.215.10">
    <property type="entry name" value="Gamma Fibrinogen, chain A, domain 1"/>
    <property type="match status" value="1"/>
</dbReference>
<gene>
    <name evidence="6" type="ORF">OFUS_LOCUS24821</name>
</gene>
<dbReference type="PANTHER" id="PTHR47221">
    <property type="entry name" value="FIBRINOGEN ALPHA CHAIN"/>
    <property type="match status" value="1"/>
</dbReference>
<evidence type="ECO:0000256" key="3">
    <source>
        <dbReference type="ARBA" id="ARBA00023157"/>
    </source>
</evidence>
<evidence type="ECO:0000256" key="1">
    <source>
        <dbReference type="ARBA" id="ARBA00004613"/>
    </source>
</evidence>
<dbReference type="PANTHER" id="PTHR47221:SF5">
    <property type="entry name" value="FIBRINOGEN C-TERMINAL DOMAIN-CONTAINING PROTEIN"/>
    <property type="match status" value="1"/>
</dbReference>